<accession>A0A183FAX8</accession>
<dbReference type="GO" id="GO:0042392">
    <property type="term" value="F:sphingosine-1-phosphate phosphatase activity"/>
    <property type="evidence" value="ECO:0007669"/>
    <property type="project" value="TreeGrafter"/>
</dbReference>
<dbReference type="Gene3D" id="1.20.144.10">
    <property type="entry name" value="Phosphatidic acid phosphatase type 2/haloperoxidase"/>
    <property type="match status" value="1"/>
</dbReference>
<dbReference type="PANTHER" id="PTHR14969">
    <property type="entry name" value="SPHINGOSINE-1-PHOSPHATE PHOSPHOHYDROLASE"/>
    <property type="match status" value="1"/>
</dbReference>
<dbReference type="Pfam" id="PF01569">
    <property type="entry name" value="PAP2"/>
    <property type="match status" value="1"/>
</dbReference>
<dbReference type="InterPro" id="IPR000326">
    <property type="entry name" value="PAP2/HPO"/>
</dbReference>
<dbReference type="InterPro" id="IPR036938">
    <property type="entry name" value="PAP2/HPO_sf"/>
</dbReference>
<name>A0A183FAX8_HELPZ</name>
<evidence type="ECO:0000313" key="2">
    <source>
        <dbReference type="Proteomes" id="UP000050761"/>
    </source>
</evidence>
<evidence type="ECO:0000313" key="3">
    <source>
        <dbReference type="WBParaSite" id="HPBE_0000332001-mRNA-1"/>
    </source>
</evidence>
<sequence>LDLFVVTILKMTVQRPRPAYNIDDQALEAPIADEYSFPSGHSSRAVMLATMCIDLSPERCL</sequence>
<dbReference type="WBParaSite" id="HPBE_0000332001-mRNA-1">
    <property type="protein sequence ID" value="HPBE_0000332001-mRNA-1"/>
    <property type="gene ID" value="HPBE_0000332001"/>
</dbReference>
<proteinExistence type="predicted"/>
<organism evidence="2 3">
    <name type="scientific">Heligmosomoides polygyrus</name>
    <name type="common">Parasitic roundworm</name>
    <dbReference type="NCBI Taxonomy" id="6339"/>
    <lineage>
        <taxon>Eukaryota</taxon>
        <taxon>Metazoa</taxon>
        <taxon>Ecdysozoa</taxon>
        <taxon>Nematoda</taxon>
        <taxon>Chromadorea</taxon>
        <taxon>Rhabditida</taxon>
        <taxon>Rhabditina</taxon>
        <taxon>Rhabditomorpha</taxon>
        <taxon>Strongyloidea</taxon>
        <taxon>Heligmosomidae</taxon>
        <taxon>Heligmosomoides</taxon>
    </lineage>
</organism>
<dbReference type="Proteomes" id="UP000050761">
    <property type="component" value="Unassembled WGS sequence"/>
</dbReference>
<reference evidence="3" key="1">
    <citation type="submission" date="2019-09" db="UniProtKB">
        <authorList>
            <consortium name="WormBaseParasite"/>
        </authorList>
    </citation>
    <scope>IDENTIFICATION</scope>
</reference>
<dbReference type="PANTHER" id="PTHR14969:SF13">
    <property type="entry name" value="AT30094P"/>
    <property type="match status" value="1"/>
</dbReference>
<dbReference type="SUPFAM" id="SSF48317">
    <property type="entry name" value="Acid phosphatase/Vanadium-dependent haloperoxidase"/>
    <property type="match status" value="1"/>
</dbReference>
<dbReference type="AlphaFoldDB" id="A0A183FAX8"/>
<evidence type="ECO:0000259" key="1">
    <source>
        <dbReference type="Pfam" id="PF01569"/>
    </source>
</evidence>
<keyword evidence="2" id="KW-1185">Reference proteome</keyword>
<protein>
    <submittedName>
        <fullName evidence="3">AcidPPc domain-containing protein</fullName>
    </submittedName>
</protein>
<feature type="domain" description="Phosphatidic acid phosphatase type 2/haloperoxidase" evidence="1">
    <location>
        <begin position="3"/>
        <end position="52"/>
    </location>
</feature>